<accession>A0ABW0DKF3</accession>
<dbReference type="RefSeq" id="WP_344561129.1">
    <property type="nucleotide sequence ID" value="NZ_BAAATG010000021.1"/>
</dbReference>
<dbReference type="Pfam" id="PF19522">
    <property type="entry name" value="DUF6052"/>
    <property type="match status" value="1"/>
</dbReference>
<organism evidence="1 2">
    <name type="scientific">Streptomyces atrovirens</name>
    <dbReference type="NCBI Taxonomy" id="285556"/>
    <lineage>
        <taxon>Bacteria</taxon>
        <taxon>Bacillati</taxon>
        <taxon>Actinomycetota</taxon>
        <taxon>Actinomycetes</taxon>
        <taxon>Kitasatosporales</taxon>
        <taxon>Streptomycetaceae</taxon>
        <taxon>Streptomyces</taxon>
    </lineage>
</organism>
<dbReference type="InterPro" id="IPR046115">
    <property type="entry name" value="DUF6052"/>
</dbReference>
<comment type="caution">
    <text evidence="1">The sequence shown here is derived from an EMBL/GenBank/DDBJ whole genome shotgun (WGS) entry which is preliminary data.</text>
</comment>
<evidence type="ECO:0000313" key="2">
    <source>
        <dbReference type="Proteomes" id="UP001596035"/>
    </source>
</evidence>
<sequence length="69" mass="7659">MTNVSSSLTAEQELYLIESYRTLTHLADTVQVPAVLASVRACLAELRLALDGQAVDFDYYREPTRVLVA</sequence>
<reference evidence="2" key="1">
    <citation type="journal article" date="2019" name="Int. J. Syst. Evol. Microbiol.">
        <title>The Global Catalogue of Microorganisms (GCM) 10K type strain sequencing project: providing services to taxonomists for standard genome sequencing and annotation.</title>
        <authorList>
            <consortium name="The Broad Institute Genomics Platform"/>
            <consortium name="The Broad Institute Genome Sequencing Center for Infectious Disease"/>
            <person name="Wu L."/>
            <person name="Ma J."/>
        </authorList>
    </citation>
    <scope>NUCLEOTIDE SEQUENCE [LARGE SCALE GENOMIC DNA]</scope>
    <source>
        <strain evidence="2">CGMCC 4.7131</strain>
    </source>
</reference>
<proteinExistence type="predicted"/>
<protein>
    <submittedName>
        <fullName evidence="1">DUF6052 family protein</fullName>
    </submittedName>
</protein>
<keyword evidence="2" id="KW-1185">Reference proteome</keyword>
<gene>
    <name evidence="1" type="ORF">ACFPWV_04540</name>
</gene>
<dbReference type="EMBL" id="JBHSKN010000004">
    <property type="protein sequence ID" value="MFC5239186.1"/>
    <property type="molecule type" value="Genomic_DNA"/>
</dbReference>
<dbReference type="Proteomes" id="UP001596035">
    <property type="component" value="Unassembled WGS sequence"/>
</dbReference>
<evidence type="ECO:0000313" key="1">
    <source>
        <dbReference type="EMBL" id="MFC5239186.1"/>
    </source>
</evidence>
<name>A0ABW0DKF3_9ACTN</name>